<dbReference type="EMBL" id="CAJHNJ030000008">
    <property type="protein sequence ID" value="CAG9104109.1"/>
    <property type="molecule type" value="Genomic_DNA"/>
</dbReference>
<evidence type="ECO:0000313" key="2">
    <source>
        <dbReference type="EMBL" id="CAG9104109.1"/>
    </source>
</evidence>
<evidence type="ECO:0000256" key="1">
    <source>
        <dbReference type="SAM" id="MobiDB-lite"/>
    </source>
</evidence>
<protein>
    <submittedName>
        <fullName evidence="2">(diamondback moth) hypothetical protein</fullName>
    </submittedName>
</protein>
<feature type="compositionally biased region" description="Polar residues" evidence="1">
    <location>
        <begin position="226"/>
        <end position="236"/>
    </location>
</feature>
<organism evidence="2 3">
    <name type="scientific">Plutella xylostella</name>
    <name type="common">Diamondback moth</name>
    <name type="synonym">Plutella maculipennis</name>
    <dbReference type="NCBI Taxonomy" id="51655"/>
    <lineage>
        <taxon>Eukaryota</taxon>
        <taxon>Metazoa</taxon>
        <taxon>Ecdysozoa</taxon>
        <taxon>Arthropoda</taxon>
        <taxon>Hexapoda</taxon>
        <taxon>Insecta</taxon>
        <taxon>Pterygota</taxon>
        <taxon>Neoptera</taxon>
        <taxon>Endopterygota</taxon>
        <taxon>Lepidoptera</taxon>
        <taxon>Glossata</taxon>
        <taxon>Ditrysia</taxon>
        <taxon>Yponomeutoidea</taxon>
        <taxon>Plutellidae</taxon>
        <taxon>Plutella</taxon>
    </lineage>
</organism>
<feature type="region of interest" description="Disordered" evidence="1">
    <location>
        <begin position="1"/>
        <end position="33"/>
    </location>
</feature>
<feature type="region of interest" description="Disordered" evidence="1">
    <location>
        <begin position="132"/>
        <end position="188"/>
    </location>
</feature>
<keyword evidence="3" id="KW-1185">Reference proteome</keyword>
<accession>A0A8S4DLD0</accession>
<feature type="compositionally biased region" description="Polar residues" evidence="1">
    <location>
        <begin position="175"/>
        <end position="188"/>
    </location>
</feature>
<dbReference type="AlphaFoldDB" id="A0A8S4DLD0"/>
<feature type="compositionally biased region" description="Acidic residues" evidence="1">
    <location>
        <begin position="241"/>
        <end position="252"/>
    </location>
</feature>
<feature type="region of interest" description="Disordered" evidence="1">
    <location>
        <begin position="73"/>
        <end position="94"/>
    </location>
</feature>
<feature type="compositionally biased region" description="Polar residues" evidence="1">
    <location>
        <begin position="74"/>
        <end position="90"/>
    </location>
</feature>
<reference evidence="2" key="1">
    <citation type="submission" date="2020-11" db="EMBL/GenBank/DDBJ databases">
        <authorList>
            <person name="Whiteford S."/>
        </authorList>
    </citation>
    <scope>NUCLEOTIDE SEQUENCE</scope>
</reference>
<sequence>MSCYLAPATSFTPQGGSPIVSPRSTRSSPASLFEDSANETELHTIVYDQGLIHISQVSIGAYSHVVYWEERQKSTTPAASPRSTRSSQASLFEDSADETELHTIVYDQGLIHISQGFIGDYSHVVYWEERQKSTTPAASPRSTRSSQASLFEDSADETELHTIVYDQGLEERQKSTTPAASPRSTRCSQASLFEDSADETELHTIGYDQGLAQSLLDDSSELADSKNISKTGNVTIPETPEGSDESESDEEIITVKGKGKGNTKRK</sequence>
<gene>
    <name evidence="2" type="ORF">PLXY2_LOCUS3094</name>
</gene>
<dbReference type="Proteomes" id="UP000653454">
    <property type="component" value="Unassembled WGS sequence"/>
</dbReference>
<feature type="compositionally biased region" description="Polar residues" evidence="1">
    <location>
        <begin position="133"/>
        <end position="149"/>
    </location>
</feature>
<proteinExistence type="predicted"/>
<evidence type="ECO:0000313" key="3">
    <source>
        <dbReference type="Proteomes" id="UP000653454"/>
    </source>
</evidence>
<feature type="compositionally biased region" description="Basic residues" evidence="1">
    <location>
        <begin position="257"/>
        <end position="266"/>
    </location>
</feature>
<comment type="caution">
    <text evidence="2">The sequence shown here is derived from an EMBL/GenBank/DDBJ whole genome shotgun (WGS) entry which is preliminary data.</text>
</comment>
<name>A0A8S4DLD0_PLUXY</name>
<feature type="region of interest" description="Disordered" evidence="1">
    <location>
        <begin position="223"/>
        <end position="266"/>
    </location>
</feature>